<dbReference type="AlphaFoldDB" id="A0A815LLR6"/>
<evidence type="ECO:0000313" key="8">
    <source>
        <dbReference type="EMBL" id="CAF4119091.1"/>
    </source>
</evidence>
<evidence type="ECO:0000313" key="5">
    <source>
        <dbReference type="EMBL" id="CAF1551615.1"/>
    </source>
</evidence>
<evidence type="ECO:0000313" key="2">
    <source>
        <dbReference type="EMBL" id="CAF1358595.1"/>
    </source>
</evidence>
<dbReference type="EMBL" id="CAJOBE010000620">
    <property type="protein sequence ID" value="CAF3666772.1"/>
    <property type="molecule type" value="Genomic_DNA"/>
</dbReference>
<comment type="caution">
    <text evidence="3">The sequence shown here is derived from an EMBL/GenBank/DDBJ whole genome shotgun (WGS) entry which is preliminary data.</text>
</comment>
<dbReference type="EMBL" id="CAJNOH010000244">
    <property type="protein sequence ID" value="CAF0964876.1"/>
    <property type="molecule type" value="Genomic_DNA"/>
</dbReference>
<evidence type="ECO:0000313" key="6">
    <source>
        <dbReference type="EMBL" id="CAF3666772.1"/>
    </source>
</evidence>
<name>A0A815LLR6_9BILA</name>
<evidence type="ECO:0000313" key="10">
    <source>
        <dbReference type="Proteomes" id="UP000663870"/>
    </source>
</evidence>
<evidence type="ECO:0000313" key="4">
    <source>
        <dbReference type="EMBL" id="CAF1409176.1"/>
    </source>
</evidence>
<sequence>MAASNADILLTVQYIQQIRDIQNQIQGINNAIAVRSVAGLSFTDLQRARRSREGELQQAQQSLLTHLTYIAESTQEN</sequence>
<dbReference type="EMBL" id="CAJNOO010003886">
    <property type="protein sequence ID" value="CAF1358595.1"/>
    <property type="molecule type" value="Genomic_DNA"/>
</dbReference>
<dbReference type="EMBL" id="CAJNOT010003958">
    <property type="protein sequence ID" value="CAF1408481.1"/>
    <property type="molecule type" value="Genomic_DNA"/>
</dbReference>
<evidence type="ECO:0000313" key="1">
    <source>
        <dbReference type="EMBL" id="CAF0964876.1"/>
    </source>
</evidence>
<dbReference type="Proteomes" id="UP000663874">
    <property type="component" value="Unassembled WGS sequence"/>
</dbReference>
<evidence type="ECO:0000313" key="9">
    <source>
        <dbReference type="Proteomes" id="UP000663864"/>
    </source>
</evidence>
<dbReference type="EMBL" id="CAJOAX010006237">
    <property type="protein sequence ID" value="CAF3974464.1"/>
    <property type="molecule type" value="Genomic_DNA"/>
</dbReference>
<dbReference type="Proteomes" id="UP000663854">
    <property type="component" value="Unassembled WGS sequence"/>
</dbReference>
<dbReference type="EMBL" id="CAJNOL010003203">
    <property type="protein sequence ID" value="CAF1551615.1"/>
    <property type="molecule type" value="Genomic_DNA"/>
</dbReference>
<dbReference type="EMBL" id="CAJOBD010008698">
    <property type="protein sequence ID" value="CAF4119091.1"/>
    <property type="molecule type" value="Genomic_DNA"/>
</dbReference>
<reference evidence="3" key="1">
    <citation type="submission" date="2021-02" db="EMBL/GenBank/DDBJ databases">
        <authorList>
            <person name="Nowell W R."/>
        </authorList>
    </citation>
    <scope>NUCLEOTIDE SEQUENCE</scope>
</reference>
<dbReference type="Proteomes" id="UP000663889">
    <property type="component" value="Unassembled WGS sequence"/>
</dbReference>
<dbReference type="Proteomes" id="UP000663823">
    <property type="component" value="Unassembled WGS sequence"/>
</dbReference>
<gene>
    <name evidence="6" type="ORF">FNK824_LOCUS6917</name>
    <name evidence="8" type="ORF">JBS370_LOCUS32550</name>
    <name evidence="5" type="ORF">JXQ802_LOCUS43681</name>
    <name evidence="7" type="ORF">OTI717_LOCUS27611</name>
    <name evidence="1" type="ORF">PYM288_LOCUS12802</name>
    <name evidence="2" type="ORF">RFH988_LOCUS32692</name>
    <name evidence="4" type="ORF">SEV965_LOCUS31784</name>
    <name evidence="3" type="ORF">ZHD862_LOCUS33433</name>
</gene>
<proteinExistence type="predicted"/>
<accession>A0A815LLR6</accession>
<protein>
    <submittedName>
        <fullName evidence="3">Uncharacterized protein</fullName>
    </submittedName>
</protein>
<organism evidence="3 9">
    <name type="scientific">Rotaria sordida</name>
    <dbReference type="NCBI Taxonomy" id="392033"/>
    <lineage>
        <taxon>Eukaryota</taxon>
        <taxon>Metazoa</taxon>
        <taxon>Spiralia</taxon>
        <taxon>Gnathifera</taxon>
        <taxon>Rotifera</taxon>
        <taxon>Eurotatoria</taxon>
        <taxon>Bdelloidea</taxon>
        <taxon>Philodinida</taxon>
        <taxon>Philodinidae</taxon>
        <taxon>Rotaria</taxon>
    </lineage>
</organism>
<dbReference type="Proteomes" id="UP000663864">
    <property type="component" value="Unassembled WGS sequence"/>
</dbReference>
<dbReference type="Proteomes" id="UP000663836">
    <property type="component" value="Unassembled WGS sequence"/>
</dbReference>
<evidence type="ECO:0000313" key="7">
    <source>
        <dbReference type="EMBL" id="CAF3974464.1"/>
    </source>
</evidence>
<keyword evidence="10" id="KW-1185">Reference proteome</keyword>
<dbReference type="EMBL" id="CAJNOU010003775">
    <property type="protein sequence ID" value="CAF1409176.1"/>
    <property type="molecule type" value="Genomic_DNA"/>
</dbReference>
<dbReference type="Proteomes" id="UP000663870">
    <property type="component" value="Unassembled WGS sequence"/>
</dbReference>
<evidence type="ECO:0000313" key="3">
    <source>
        <dbReference type="EMBL" id="CAF1408481.1"/>
    </source>
</evidence>
<dbReference type="Proteomes" id="UP000663882">
    <property type="component" value="Unassembled WGS sequence"/>
</dbReference>